<keyword evidence="3" id="KW-0479">Metal-binding</keyword>
<dbReference type="InterPro" id="IPR002933">
    <property type="entry name" value="Peptidase_M20"/>
</dbReference>
<evidence type="ECO:0000256" key="4">
    <source>
        <dbReference type="ARBA" id="ARBA00022801"/>
    </source>
</evidence>
<dbReference type="Gene3D" id="3.30.70.360">
    <property type="match status" value="1"/>
</dbReference>
<dbReference type="SUPFAM" id="SSF53187">
    <property type="entry name" value="Zn-dependent exopeptidases"/>
    <property type="match status" value="1"/>
</dbReference>
<evidence type="ECO:0000256" key="5">
    <source>
        <dbReference type="ARBA" id="ARBA00022833"/>
    </source>
</evidence>
<reference evidence="7 8" key="1">
    <citation type="submission" date="2023-07" db="EMBL/GenBank/DDBJ databases">
        <title>Functional and genomic diversity of the sorghum phyllosphere microbiome.</title>
        <authorList>
            <person name="Shade A."/>
        </authorList>
    </citation>
    <scope>NUCLEOTIDE SEQUENCE [LARGE SCALE GENOMIC DNA]</scope>
    <source>
        <strain evidence="7 8">SORGH_AS_1207</strain>
    </source>
</reference>
<proteinExistence type="inferred from homology"/>
<gene>
    <name evidence="7" type="ORF">QE412_002632</name>
</gene>
<evidence type="ECO:0000256" key="3">
    <source>
        <dbReference type="ARBA" id="ARBA00022723"/>
    </source>
</evidence>
<keyword evidence="8" id="KW-1185">Reference proteome</keyword>
<dbReference type="InterPro" id="IPR011650">
    <property type="entry name" value="Peptidase_M20_dimer"/>
</dbReference>
<dbReference type="EC" id="3.5.1.18" evidence="7"/>
<accession>A0ABU0TWM3</accession>
<evidence type="ECO:0000313" key="7">
    <source>
        <dbReference type="EMBL" id="MDQ1124059.1"/>
    </source>
</evidence>
<dbReference type="InterPro" id="IPR050072">
    <property type="entry name" value="Peptidase_M20A"/>
</dbReference>
<feature type="domain" description="Peptidase M20 dimerisation" evidence="6">
    <location>
        <begin position="168"/>
        <end position="262"/>
    </location>
</feature>
<evidence type="ECO:0000256" key="2">
    <source>
        <dbReference type="ARBA" id="ARBA00006247"/>
    </source>
</evidence>
<keyword evidence="4 7" id="KW-0378">Hydrolase</keyword>
<keyword evidence="5" id="KW-0862">Zinc</keyword>
<sequence>MTGRRPDVIALTQQLVRLDTAGHDEDVALALLAPLLDDAGFDVALIPWHPGRSNLVASWRGGGPLVLSGHVDTVPVGAAAWAAHPLGGDVDGDRLHGRGASDMKGGVAAMTVAALDAAAADAAPFRLVFTSGEETGCGGGAAVAAAGRFPADGILIVGESTGNDVRLGHKGATWLRLDASGRGAHGSRPELGENAIEKLADAMRALGALPPRPPHPQLGSRTTNIGTIAGGTQTNLVPDAASMTVDVRTVPGAGAEEVTSLLEIYGTVTPTLDIPAVWSDPTAELTDKIVEVVASVRGSRASMDGVSYFTDAAVLDPTRARSYIVGPGDPDQPHTTDESVSVRMLSEAVEIYRALIGARLA</sequence>
<comment type="caution">
    <text evidence="7">The sequence shown here is derived from an EMBL/GenBank/DDBJ whole genome shotgun (WGS) entry which is preliminary data.</text>
</comment>
<evidence type="ECO:0000256" key="1">
    <source>
        <dbReference type="ARBA" id="ARBA00001947"/>
    </source>
</evidence>
<dbReference type="InterPro" id="IPR036264">
    <property type="entry name" value="Bact_exopeptidase_dim_dom"/>
</dbReference>
<protein>
    <submittedName>
        <fullName evidence="7">Succinyl-diaminopimelate desuccinylase</fullName>
        <ecNumber evidence="7">3.5.1.18</ecNumber>
    </submittedName>
</protein>
<dbReference type="EMBL" id="JAUTBF010000001">
    <property type="protein sequence ID" value="MDQ1124059.1"/>
    <property type="molecule type" value="Genomic_DNA"/>
</dbReference>
<dbReference type="SUPFAM" id="SSF55031">
    <property type="entry name" value="Bacterial exopeptidase dimerisation domain"/>
    <property type="match status" value="1"/>
</dbReference>
<comment type="similarity">
    <text evidence="2">Belongs to the peptidase M20A family.</text>
</comment>
<dbReference type="Pfam" id="PF01546">
    <property type="entry name" value="Peptidase_M20"/>
    <property type="match status" value="1"/>
</dbReference>
<evidence type="ECO:0000259" key="6">
    <source>
        <dbReference type="Pfam" id="PF07687"/>
    </source>
</evidence>
<dbReference type="GO" id="GO:0009014">
    <property type="term" value="F:succinyl-diaminopimelate desuccinylase activity"/>
    <property type="evidence" value="ECO:0007669"/>
    <property type="project" value="UniProtKB-EC"/>
</dbReference>
<dbReference type="PANTHER" id="PTHR43808">
    <property type="entry name" value="ACETYLORNITHINE DEACETYLASE"/>
    <property type="match status" value="1"/>
</dbReference>
<comment type="cofactor">
    <cofactor evidence="1">
        <name>Zn(2+)</name>
        <dbReference type="ChEBI" id="CHEBI:29105"/>
    </cofactor>
</comment>
<dbReference type="PANTHER" id="PTHR43808:SF8">
    <property type="entry name" value="PEPTIDASE M20 DIMERISATION DOMAIN-CONTAINING PROTEIN"/>
    <property type="match status" value="1"/>
</dbReference>
<evidence type="ECO:0000313" key="8">
    <source>
        <dbReference type="Proteomes" id="UP001226691"/>
    </source>
</evidence>
<name>A0ABU0TWM3_MICTR</name>
<organism evidence="7 8">
    <name type="scientific">Microbacterium trichothecenolyticum</name>
    <name type="common">Aureobacterium trichothecenolyticum</name>
    <dbReference type="NCBI Taxonomy" id="69370"/>
    <lineage>
        <taxon>Bacteria</taxon>
        <taxon>Bacillati</taxon>
        <taxon>Actinomycetota</taxon>
        <taxon>Actinomycetes</taxon>
        <taxon>Micrococcales</taxon>
        <taxon>Microbacteriaceae</taxon>
        <taxon>Microbacterium</taxon>
    </lineage>
</organism>
<dbReference type="Proteomes" id="UP001226691">
    <property type="component" value="Unassembled WGS sequence"/>
</dbReference>
<dbReference type="Pfam" id="PF07687">
    <property type="entry name" value="M20_dimer"/>
    <property type="match status" value="1"/>
</dbReference>
<dbReference type="Gene3D" id="3.40.630.10">
    <property type="entry name" value="Zn peptidases"/>
    <property type="match status" value="1"/>
</dbReference>